<comment type="similarity">
    <text evidence="1 3">Belongs to the EXO70 family.</text>
</comment>
<evidence type="ECO:0000256" key="2">
    <source>
        <dbReference type="ARBA" id="ARBA00022448"/>
    </source>
</evidence>
<dbReference type="GO" id="GO:0000145">
    <property type="term" value="C:exocyst"/>
    <property type="evidence" value="ECO:0000318"/>
    <property type="project" value="GO_Central"/>
</dbReference>
<evidence type="ECO:0000256" key="3">
    <source>
        <dbReference type="RuleBase" id="RU365026"/>
    </source>
</evidence>
<keyword evidence="6" id="KW-1185">Reference proteome</keyword>
<protein>
    <recommendedName>
        <fullName evidence="3">Exocyst subunit Exo70 family protein</fullName>
    </recommendedName>
</protein>
<evidence type="ECO:0000313" key="7">
    <source>
        <dbReference type="RefSeq" id="XP_016436916.1"/>
    </source>
</evidence>
<evidence type="ECO:0000313" key="6">
    <source>
        <dbReference type="Proteomes" id="UP000790787"/>
    </source>
</evidence>
<keyword evidence="3" id="KW-0268">Exocytosis</keyword>
<dbReference type="SUPFAM" id="SSF74788">
    <property type="entry name" value="Cullin repeat-like"/>
    <property type="match status" value="1"/>
</dbReference>
<feature type="region of interest" description="Disordered" evidence="4">
    <location>
        <begin position="444"/>
        <end position="467"/>
    </location>
</feature>
<keyword evidence="3" id="KW-0653">Protein transport</keyword>
<proteinExistence type="inferred from homology"/>
<reference evidence="7" key="2">
    <citation type="submission" date="2025-08" db="UniProtKB">
        <authorList>
            <consortium name="RefSeq"/>
        </authorList>
    </citation>
    <scope>IDENTIFICATION</scope>
    <source>
        <tissue evidence="7">Leaf</tissue>
    </source>
</reference>
<feature type="domain" description="Exocyst complex subunit Exo70 C-terminal" evidence="5">
    <location>
        <begin position="275"/>
        <end position="650"/>
    </location>
</feature>
<dbReference type="GO" id="GO:0006887">
    <property type="term" value="P:exocytosis"/>
    <property type="evidence" value="ECO:0000318"/>
    <property type="project" value="GO_Central"/>
</dbReference>
<dbReference type="GeneID" id="107763023"/>
<evidence type="ECO:0000259" key="5">
    <source>
        <dbReference type="Pfam" id="PF03081"/>
    </source>
</evidence>
<dbReference type="GO" id="GO:0015031">
    <property type="term" value="P:protein transport"/>
    <property type="evidence" value="ECO:0007669"/>
    <property type="project" value="UniProtKB-KW"/>
</dbReference>
<dbReference type="FunFam" id="1.20.1280.170:FF:000003">
    <property type="entry name" value="Exocyst subunit Exo70 family protein"/>
    <property type="match status" value="1"/>
</dbReference>
<accession>A0A1S3XAH9</accession>
<dbReference type="InterPro" id="IPR004140">
    <property type="entry name" value="Exo70"/>
</dbReference>
<dbReference type="InterPro" id="IPR016159">
    <property type="entry name" value="Cullin_repeat-like_dom_sf"/>
</dbReference>
<evidence type="ECO:0000256" key="4">
    <source>
        <dbReference type="SAM" id="MobiDB-lite"/>
    </source>
</evidence>
<dbReference type="RefSeq" id="XP_016436916.1">
    <property type="nucleotide sequence ID" value="XM_016581430.1"/>
</dbReference>
<dbReference type="Pfam" id="PF20669">
    <property type="entry name" value="Exo70_N"/>
    <property type="match status" value="1"/>
</dbReference>
<gene>
    <name evidence="7" type="primary">LOC107763023</name>
</gene>
<dbReference type="Proteomes" id="UP000790787">
    <property type="component" value="Chromosome 9"/>
</dbReference>
<organism evidence="6 7">
    <name type="scientific">Nicotiana tabacum</name>
    <name type="common">Common tobacco</name>
    <dbReference type="NCBI Taxonomy" id="4097"/>
    <lineage>
        <taxon>Eukaryota</taxon>
        <taxon>Viridiplantae</taxon>
        <taxon>Streptophyta</taxon>
        <taxon>Embryophyta</taxon>
        <taxon>Tracheophyta</taxon>
        <taxon>Spermatophyta</taxon>
        <taxon>Magnoliopsida</taxon>
        <taxon>eudicotyledons</taxon>
        <taxon>Gunneridae</taxon>
        <taxon>Pentapetalae</taxon>
        <taxon>asterids</taxon>
        <taxon>lamiids</taxon>
        <taxon>Solanales</taxon>
        <taxon>Solanaceae</taxon>
        <taxon>Nicotianoideae</taxon>
        <taxon>Nicotianeae</taxon>
        <taxon>Nicotiana</taxon>
    </lineage>
</organism>
<dbReference type="OrthoDB" id="1922221at2759"/>
<keyword evidence="2 3" id="KW-0813">Transport</keyword>
<evidence type="ECO:0000256" key="1">
    <source>
        <dbReference type="ARBA" id="ARBA00006756"/>
    </source>
</evidence>
<dbReference type="RefSeq" id="XP_016436916.1">
    <property type="nucleotide sequence ID" value="XM_016581430.2"/>
</dbReference>
<dbReference type="InterPro" id="IPR046364">
    <property type="entry name" value="Exo70_C"/>
</dbReference>
<feature type="region of interest" description="Disordered" evidence="4">
    <location>
        <begin position="1"/>
        <end position="42"/>
    </location>
</feature>
<dbReference type="STRING" id="4097.A0A1S3XAH9"/>
<dbReference type="GO" id="GO:0005546">
    <property type="term" value="F:phosphatidylinositol-4,5-bisphosphate binding"/>
    <property type="evidence" value="ECO:0007669"/>
    <property type="project" value="InterPro"/>
</dbReference>
<dbReference type="Pfam" id="PF03081">
    <property type="entry name" value="Exo70_C"/>
    <property type="match status" value="1"/>
</dbReference>
<dbReference type="OMA" id="SSDVRHY"/>
<dbReference type="PaxDb" id="4097-A0A1S3XAH9"/>
<sequence length="665" mass="75524">MVKNHLDKNASFTGSPKPPRSATSTEASRADQHSRNSSQEELDHSLNTHIEDVNKLSEDIDQFVDVLSTCHDKSNPPEVPDSVETFSKIVESMIKKYNSCENATRFCKTTEEDTCFIGAVIMLSKLTNSLSEFPSGSTTTRSLNLTSMVLQRAMTFMEEELRNLLEDSRVSSNSRILKNSSFNANNLLDGEQCVLTLSESSGDEEYPSYSPDIVTRMNRIASAMILAGYETECCQVYSISRRNAFSEQMKKLEFERINMEDVQRMPWDSLEGEITRWIRVVKSCSTTLFPGEKRLGDSVFSDSPIISQSLFSNLARAIVIQLLDFAEAVSMTKRSAEKLFKYLDMHEAIRDLILAINVSCSNECENELNSEISATGDRIGESAVSIFCDLENSIKNDVARTPVPGGAVHPLTRYVMNYLKYACEYKDTLEHIFQQHVKLEESNSPAKLKPTLEVETESESPHSSETVAGTMPFSIQLVTIMDLLDTNLEAKSNLYRDPALRHIFLMNNGRYILQKVKGSAEIHQVMGDTWCRRRSTIVRQYHKNYQRETWGKVLQILSHDGMQVHGKVVKTTVKERFKNFNTMFDEIHRSQSTWVVSDEQLQSELRVSISALVIPAYRSFFGRFRQYLDNGKQSEKYVKYQPEDIETLIDGLFDGNSASMARRKT</sequence>
<dbReference type="KEGG" id="nta:107763023"/>
<dbReference type="Gene3D" id="1.20.1280.170">
    <property type="entry name" value="Exocyst complex component Exo70"/>
    <property type="match status" value="1"/>
</dbReference>
<name>A0A1S3XAH9_TOBAC</name>
<dbReference type="PANTHER" id="PTHR12542:SF176">
    <property type="entry name" value="EXOCYST SUBUNIT EXO70 FAMILY PROTEIN"/>
    <property type="match status" value="1"/>
</dbReference>
<dbReference type="PANTHER" id="PTHR12542">
    <property type="entry name" value="EXOCYST COMPLEX PROTEIN EXO70"/>
    <property type="match status" value="1"/>
</dbReference>
<comment type="function">
    <text evidence="3">Component of the exocyst complex.</text>
</comment>
<reference evidence="6" key="1">
    <citation type="journal article" date="2014" name="Nat. Commun.">
        <title>The tobacco genome sequence and its comparison with those of tomato and potato.</title>
        <authorList>
            <person name="Sierro N."/>
            <person name="Battey J.N."/>
            <person name="Ouadi S."/>
            <person name="Bakaher N."/>
            <person name="Bovet L."/>
            <person name="Willig A."/>
            <person name="Goepfert S."/>
            <person name="Peitsch M.C."/>
            <person name="Ivanov N.V."/>
        </authorList>
    </citation>
    <scope>NUCLEOTIDE SEQUENCE [LARGE SCALE GENOMIC DNA]</scope>
</reference>
<dbReference type="AlphaFoldDB" id="A0A1S3XAH9"/>